<dbReference type="CDD" id="cd16021">
    <property type="entry name" value="ALP_like"/>
    <property type="match status" value="1"/>
</dbReference>
<dbReference type="Gene3D" id="3.40.720.10">
    <property type="entry name" value="Alkaline Phosphatase, subunit A"/>
    <property type="match status" value="1"/>
</dbReference>
<dbReference type="GO" id="GO:0005615">
    <property type="term" value="C:extracellular space"/>
    <property type="evidence" value="ECO:0007669"/>
    <property type="project" value="TreeGrafter"/>
</dbReference>
<reference evidence="1" key="1">
    <citation type="submission" date="2018-03" db="EMBL/GenBank/DDBJ databases">
        <title>The relapsing fever spirochete Borrelia turicatae persists in the highly oxidative environment of its soft-bodied tick vector.</title>
        <authorList>
            <person name="Bourret T.J."/>
            <person name="Boyle W.K."/>
            <person name="Valenzuela J.G."/>
            <person name="Oliveira F."/>
            <person name="Lopez J.E."/>
        </authorList>
    </citation>
    <scope>NUCLEOTIDE SEQUENCE</scope>
    <source>
        <strain evidence="1">Kansas strain/isolate</strain>
        <tissue evidence="1">Salivary glands</tissue>
    </source>
</reference>
<dbReference type="PANTHER" id="PTHR10974">
    <property type="entry name" value="FI08016P-RELATED"/>
    <property type="match status" value="1"/>
</dbReference>
<dbReference type="PANTHER" id="PTHR10974:SF1">
    <property type="entry name" value="FI08016P-RELATED"/>
    <property type="match status" value="1"/>
</dbReference>
<organism evidence="1">
    <name type="scientific">Ornithodoros turicata</name>
    <dbReference type="NCBI Taxonomy" id="34597"/>
    <lineage>
        <taxon>Eukaryota</taxon>
        <taxon>Metazoa</taxon>
        <taxon>Ecdysozoa</taxon>
        <taxon>Arthropoda</taxon>
        <taxon>Chelicerata</taxon>
        <taxon>Arachnida</taxon>
        <taxon>Acari</taxon>
        <taxon>Parasitiformes</taxon>
        <taxon>Ixodida</taxon>
        <taxon>Ixodoidea</taxon>
        <taxon>Argasidae</taxon>
        <taxon>Ornithodorinae</taxon>
        <taxon>Ornithodoros</taxon>
    </lineage>
</organism>
<sequence length="643" mass="73875">MSTPTKPALRVFLLGCVAFGAFICIQKRANVQFAHLDQTPQDDATESTTERNAAEVLHIKKFIVETSGCSIPDFDLFDISVKGFYKKVGQYPCPSKVSFIRMVNLTVPVADEAVLKKNFGYSLKDINCTYFEIYRNESLDVPDKKYFYDKEIPFVFGSPLKSEYGYVGCKSKGNVFHEEFLLVPLLKKDVEEQCKRIEAKLNSTLPRLNVLILGMDSVSRLNFNRHLPLSGKFVREVLKAYEFFGYNKVGQNSYPNQTPLLTGLSGGEARNLSANKFFDGLNFLWKEYKKRGYRTMFLEEMPKYGLYSYVGNGLKRAPTDYYTRHAVMAIDKSWLKTKKNGGYCVGSKVPMTLYLDYFLGLTEVWKDRPFFAYVWMSELAHDHLNMAGHSDTPFLNALRALHERGVLNNTVLAFMSDHGLRFGGLRNTYIGRFEDSLPFAFLAFPEWFLRQYPDYARALSINQKRLTTHYDMHATFLQLRDFPRMTQTNTKRGLSLFYEVPENRTCAGASVPSQFCTCVEPLPFPDAHPLARQVATFVLSEVNKLIRKELKGKCEEWKLKEVVNIRFYNPDEQKSNKTITDYWIRVAASPDGGLFEATVRHNVDWKASTFTMVQQPDRVDWYSSHAKCAKENSLAKYCYCKKS</sequence>
<dbReference type="FunFam" id="3.40.720.10:FF:000017">
    <property type="entry name" value="Predicted protein"/>
    <property type="match status" value="1"/>
</dbReference>
<dbReference type="AlphaFoldDB" id="A0A2R5L9S7"/>
<dbReference type="EMBL" id="GGLE01002113">
    <property type="protein sequence ID" value="MBY06239.1"/>
    <property type="molecule type" value="Transcribed_RNA"/>
</dbReference>
<dbReference type="SUPFAM" id="SSF53649">
    <property type="entry name" value="Alkaline phosphatase-like"/>
    <property type="match status" value="1"/>
</dbReference>
<dbReference type="Pfam" id="PF02995">
    <property type="entry name" value="DUF229"/>
    <property type="match status" value="1"/>
</dbReference>
<dbReference type="InterPro" id="IPR004245">
    <property type="entry name" value="DUF229"/>
</dbReference>
<accession>A0A2R5L9S7</accession>
<evidence type="ECO:0000313" key="1">
    <source>
        <dbReference type="EMBL" id="MBY06239.1"/>
    </source>
</evidence>
<protein>
    <submittedName>
        <fullName evidence="1">Uncharacterized protein</fullName>
    </submittedName>
</protein>
<dbReference type="InterPro" id="IPR017850">
    <property type="entry name" value="Alkaline_phosphatase_core_sf"/>
</dbReference>
<name>A0A2R5L9S7_9ACAR</name>
<proteinExistence type="predicted"/>